<feature type="domain" description="DinB-like" evidence="1">
    <location>
        <begin position="11"/>
        <end position="159"/>
    </location>
</feature>
<accession>A0A1H7RJ15</accession>
<dbReference type="EMBL" id="FOBB01000002">
    <property type="protein sequence ID" value="SEL60310.1"/>
    <property type="molecule type" value="Genomic_DNA"/>
</dbReference>
<evidence type="ECO:0000313" key="2">
    <source>
        <dbReference type="EMBL" id="SEL60310.1"/>
    </source>
</evidence>
<dbReference type="STRING" id="573321.SAMN04488505_102656"/>
<dbReference type="Pfam" id="PF12867">
    <property type="entry name" value="DinB_2"/>
    <property type="match status" value="1"/>
</dbReference>
<dbReference type="Gene3D" id="1.20.120.450">
    <property type="entry name" value="dinb family like domain"/>
    <property type="match status" value="1"/>
</dbReference>
<protein>
    <submittedName>
        <fullName evidence="2">DinB superfamily protein</fullName>
    </submittedName>
</protein>
<evidence type="ECO:0000313" key="3">
    <source>
        <dbReference type="Proteomes" id="UP000198984"/>
    </source>
</evidence>
<sequence length="183" mass="20643">MINNQAAYQEYTSTYRELLQLLSAFSQEQLNTVPFEGSWTAAQVGQHLLQGTIADAVDGPGVPTQRAPDEKKAIIEGIFLDFTTKLQSPDFVLPEAKEYDKQNLLHAMEATVSRTEKAIQTQDLSMTYAEFDFPQVGPLTRLEWVCFGVAHAKRHIRQLRNIYEHVAESVKHKAQSIKHKAEG</sequence>
<dbReference type="Proteomes" id="UP000198984">
    <property type="component" value="Unassembled WGS sequence"/>
</dbReference>
<dbReference type="InterPro" id="IPR034660">
    <property type="entry name" value="DinB/YfiT-like"/>
</dbReference>
<organism evidence="2 3">
    <name type="scientific">Chitinophaga rupis</name>
    <dbReference type="NCBI Taxonomy" id="573321"/>
    <lineage>
        <taxon>Bacteria</taxon>
        <taxon>Pseudomonadati</taxon>
        <taxon>Bacteroidota</taxon>
        <taxon>Chitinophagia</taxon>
        <taxon>Chitinophagales</taxon>
        <taxon>Chitinophagaceae</taxon>
        <taxon>Chitinophaga</taxon>
    </lineage>
</organism>
<dbReference type="RefSeq" id="WP_089910309.1">
    <property type="nucleotide sequence ID" value="NZ_FOBB01000002.1"/>
</dbReference>
<gene>
    <name evidence="2" type="ORF">SAMN04488505_102656</name>
</gene>
<evidence type="ECO:0000259" key="1">
    <source>
        <dbReference type="Pfam" id="PF12867"/>
    </source>
</evidence>
<name>A0A1H7RJ15_9BACT</name>
<dbReference type="InterPro" id="IPR024775">
    <property type="entry name" value="DinB-like"/>
</dbReference>
<dbReference type="AlphaFoldDB" id="A0A1H7RJ15"/>
<proteinExistence type="predicted"/>
<dbReference type="SUPFAM" id="SSF109854">
    <property type="entry name" value="DinB/YfiT-like putative metalloenzymes"/>
    <property type="match status" value="1"/>
</dbReference>
<reference evidence="2 3" key="1">
    <citation type="submission" date="2016-10" db="EMBL/GenBank/DDBJ databases">
        <authorList>
            <person name="de Groot N.N."/>
        </authorList>
    </citation>
    <scope>NUCLEOTIDE SEQUENCE [LARGE SCALE GENOMIC DNA]</scope>
    <source>
        <strain evidence="2 3">DSM 21039</strain>
    </source>
</reference>
<keyword evidence="3" id="KW-1185">Reference proteome</keyword>
<dbReference type="OrthoDB" id="679284at2"/>